<dbReference type="OMA" id="WSTICAR"/>
<name>A0A194S9N4_RHOGW</name>
<accession>A0A194S9N4</accession>
<keyword evidence="3" id="KW-1185">Reference proteome</keyword>
<dbReference type="STRING" id="578459.A0A194S9N4"/>
<dbReference type="Proteomes" id="UP000053890">
    <property type="component" value="Unassembled WGS sequence"/>
</dbReference>
<organism evidence="2 3">
    <name type="scientific">Rhodotorula graminis (strain WP1)</name>
    <dbReference type="NCBI Taxonomy" id="578459"/>
    <lineage>
        <taxon>Eukaryota</taxon>
        <taxon>Fungi</taxon>
        <taxon>Dikarya</taxon>
        <taxon>Basidiomycota</taxon>
        <taxon>Pucciniomycotina</taxon>
        <taxon>Microbotryomycetes</taxon>
        <taxon>Sporidiobolales</taxon>
        <taxon>Sporidiobolaceae</taxon>
        <taxon>Rhodotorula</taxon>
    </lineage>
</organism>
<feature type="compositionally biased region" description="Gly residues" evidence="1">
    <location>
        <begin position="572"/>
        <end position="587"/>
    </location>
</feature>
<feature type="region of interest" description="Disordered" evidence="1">
    <location>
        <begin position="119"/>
        <end position="161"/>
    </location>
</feature>
<feature type="region of interest" description="Disordered" evidence="1">
    <location>
        <begin position="736"/>
        <end position="761"/>
    </location>
</feature>
<evidence type="ECO:0000256" key="1">
    <source>
        <dbReference type="SAM" id="MobiDB-lite"/>
    </source>
</evidence>
<proteinExistence type="predicted"/>
<dbReference type="RefSeq" id="XP_018273224.1">
    <property type="nucleotide sequence ID" value="XM_018416176.1"/>
</dbReference>
<dbReference type="OrthoDB" id="272077at2759"/>
<feature type="compositionally biased region" description="Low complexity" evidence="1">
    <location>
        <begin position="200"/>
        <end position="215"/>
    </location>
</feature>
<reference evidence="2 3" key="1">
    <citation type="journal article" date="2015" name="Front. Microbiol.">
        <title>Genome sequence of the plant growth promoting endophytic yeast Rhodotorula graminis WP1.</title>
        <authorList>
            <person name="Firrincieli A."/>
            <person name="Otillar R."/>
            <person name="Salamov A."/>
            <person name="Schmutz J."/>
            <person name="Khan Z."/>
            <person name="Redman R.S."/>
            <person name="Fleck N.D."/>
            <person name="Lindquist E."/>
            <person name="Grigoriev I.V."/>
            <person name="Doty S.L."/>
        </authorList>
    </citation>
    <scope>NUCLEOTIDE SEQUENCE [LARGE SCALE GENOMIC DNA]</scope>
    <source>
        <strain evidence="2 3">WP1</strain>
    </source>
</reference>
<protein>
    <recommendedName>
        <fullName evidence="4">Peroxin domain-containing protein</fullName>
    </recommendedName>
</protein>
<evidence type="ECO:0000313" key="3">
    <source>
        <dbReference type="Proteomes" id="UP000053890"/>
    </source>
</evidence>
<dbReference type="EMBL" id="KQ474075">
    <property type="protein sequence ID" value="KPV77175.1"/>
    <property type="molecule type" value="Genomic_DNA"/>
</dbReference>
<feature type="region of interest" description="Disordered" evidence="1">
    <location>
        <begin position="199"/>
        <end position="222"/>
    </location>
</feature>
<dbReference type="AlphaFoldDB" id="A0A194S9N4"/>
<feature type="compositionally biased region" description="Acidic residues" evidence="1">
    <location>
        <begin position="119"/>
        <end position="131"/>
    </location>
</feature>
<sequence>MATADPALSALPHCERDADTIDAALHRIAQLKSHHRVKHLGTKGRRHQHGPNFELIGDKLSLDHDKDEVDDSFFTLDRDDSHKVRLKIANVPRRAGTRIKRTLRGKPRKGAPGIVIEEADDDAAFDLDDGDDGRTTAPSTAPSSLNGDLKPRLTPTSSSQDSLVSLELPTFAPLVPSSSSSTRPPALSQPSFSTLTALRTVTSTASSSPPASTFTPDPPSRRLTIDDNIAPVIRRDTFASLHHAASKRGLHLPGRPHFARRHHKGAATSAAAAAASATAEALGLDEQVAQALKDAGVLVAEEDRVVVDVLYEHQRGLVVFGLPKFSSNLLFQVDPPQWCDNDLKPSAFTPHTYPLPPYWVWRDSEFMVDMGGDKDEEGWSYALRFRSRFWRGEAYTMRSFVRRRRWIRTRVYRPQHLPLLAAAQSQQNALDSMGPPPPPAYDPSDTRTIADLHTACAALPLPAAERAALLTESASPLSYLTNVVPPSNPFLSYRALKVQAASSGALPVTERASAHEPRWRDAVRELNWRRATGVVRAHAKIDRQRLELWRLWLGARSTAPSASEGERRGRGSSAGEGGRGVGTGAGAGAREAVRMEAAEGAAKGAGEAGKKAISAAAGVAEEKERTEVWEDVDAHDGGSRPDVQDVWDVIEGRLDDILASFDYHYTRILFLELLLSLHPTHDASHRSAGYDVPDGAPQRLERGLVDRLAFFDGVKDLVAHYGAQGGWLGAKVETLEGGTSAGGKDKERETTTGKAKGKRRA</sequence>
<feature type="region of interest" description="Disordered" evidence="1">
    <location>
        <begin position="559"/>
        <end position="588"/>
    </location>
</feature>
<feature type="compositionally biased region" description="Polar residues" evidence="1">
    <location>
        <begin position="136"/>
        <end position="146"/>
    </location>
</feature>
<gene>
    <name evidence="2" type="ORF">RHOBADRAFT_52119</name>
</gene>
<dbReference type="GeneID" id="28976624"/>
<evidence type="ECO:0008006" key="4">
    <source>
        <dbReference type="Google" id="ProtNLM"/>
    </source>
</evidence>
<evidence type="ECO:0000313" key="2">
    <source>
        <dbReference type="EMBL" id="KPV77175.1"/>
    </source>
</evidence>